<evidence type="ECO:0000256" key="3">
    <source>
        <dbReference type="ARBA" id="ARBA00022695"/>
    </source>
</evidence>
<feature type="active site" description="Proton acceptor" evidence="8">
    <location>
        <position position="241"/>
    </location>
</feature>
<keyword evidence="6 8" id="KW-0067">ATP-binding</keyword>
<dbReference type="AlphaFoldDB" id="A3U2N9"/>
<feature type="binding site" evidence="8">
    <location>
        <position position="251"/>
    </location>
    <ligand>
        <name>ATP</name>
        <dbReference type="ChEBI" id="CHEBI:30616"/>
    </ligand>
</feature>
<organism evidence="9 10">
    <name type="scientific">Pseudooceanicola batsensis (strain ATCC BAA-863 / DSM 15984 / KCTC 12145 / HTCC2597)</name>
    <name type="common">Oceanicola batsensis</name>
    <dbReference type="NCBI Taxonomy" id="252305"/>
    <lineage>
        <taxon>Bacteria</taxon>
        <taxon>Pseudomonadati</taxon>
        <taxon>Pseudomonadota</taxon>
        <taxon>Alphaproteobacteria</taxon>
        <taxon>Rhodobacterales</taxon>
        <taxon>Paracoccaceae</taxon>
        <taxon>Pseudooceanicola</taxon>
    </lineage>
</organism>
<protein>
    <recommendedName>
        <fullName evidence="8">Protein nucleotidyltransferase YdiU</fullName>
        <ecNumber evidence="8">2.7.7.-</ecNumber>
    </recommendedName>
    <alternativeName>
        <fullName evidence="8">Protein adenylyltransferase YdiU</fullName>
        <ecNumber evidence="8">2.7.7.108</ecNumber>
    </alternativeName>
    <alternativeName>
        <fullName evidence="8">Protein uridylyltransferase YdiU</fullName>
        <ecNumber evidence="8">2.7.7.-</ecNumber>
    </alternativeName>
</protein>
<name>A3U2N9_PSEBH</name>
<dbReference type="NCBIfam" id="NF000658">
    <property type="entry name" value="PRK00029.1"/>
    <property type="match status" value="1"/>
</dbReference>
<dbReference type="PANTHER" id="PTHR32057:SF14">
    <property type="entry name" value="PROTEIN ADENYLYLTRANSFERASE SELO, MITOCHONDRIAL"/>
    <property type="match status" value="1"/>
</dbReference>
<feature type="binding site" evidence="8">
    <location>
        <position position="169"/>
    </location>
    <ligand>
        <name>ATP</name>
        <dbReference type="ChEBI" id="CHEBI:30616"/>
    </ligand>
</feature>
<evidence type="ECO:0000256" key="5">
    <source>
        <dbReference type="ARBA" id="ARBA00022741"/>
    </source>
</evidence>
<comment type="cofactor">
    <cofactor evidence="8">
        <name>Mg(2+)</name>
        <dbReference type="ChEBI" id="CHEBI:18420"/>
    </cofactor>
    <cofactor evidence="8">
        <name>Mn(2+)</name>
        <dbReference type="ChEBI" id="CHEBI:29035"/>
    </cofactor>
</comment>
<keyword evidence="5 8" id="KW-0547">Nucleotide-binding</keyword>
<evidence type="ECO:0000256" key="6">
    <source>
        <dbReference type="ARBA" id="ARBA00022840"/>
    </source>
</evidence>
<dbReference type="Pfam" id="PF02696">
    <property type="entry name" value="SelO"/>
    <property type="match status" value="1"/>
</dbReference>
<feature type="binding site" evidence="8">
    <location>
        <position position="176"/>
    </location>
    <ligand>
        <name>ATP</name>
        <dbReference type="ChEBI" id="CHEBI:30616"/>
    </ligand>
</feature>
<keyword evidence="10" id="KW-1185">Reference proteome</keyword>
<comment type="catalytic activity">
    <reaction evidence="8">
        <text>L-histidyl-[protein] + UTP = N(tele)-(5'-uridylyl)-L-histidyl-[protein] + diphosphate</text>
        <dbReference type="Rhea" id="RHEA:83891"/>
        <dbReference type="Rhea" id="RHEA-COMP:9745"/>
        <dbReference type="Rhea" id="RHEA-COMP:20239"/>
        <dbReference type="ChEBI" id="CHEBI:29979"/>
        <dbReference type="ChEBI" id="CHEBI:33019"/>
        <dbReference type="ChEBI" id="CHEBI:46398"/>
        <dbReference type="ChEBI" id="CHEBI:233474"/>
    </reaction>
</comment>
<evidence type="ECO:0000256" key="7">
    <source>
        <dbReference type="ARBA" id="ARBA00022842"/>
    </source>
</evidence>
<evidence type="ECO:0000256" key="8">
    <source>
        <dbReference type="HAMAP-Rule" id="MF_00692"/>
    </source>
</evidence>
<evidence type="ECO:0000256" key="2">
    <source>
        <dbReference type="ARBA" id="ARBA00022679"/>
    </source>
</evidence>
<keyword evidence="8" id="KW-0464">Manganese</keyword>
<dbReference type="GO" id="GO:0070733">
    <property type="term" value="F:AMPylase activity"/>
    <property type="evidence" value="ECO:0007669"/>
    <property type="project" value="UniProtKB-EC"/>
</dbReference>
<dbReference type="OrthoDB" id="9776281at2"/>
<feature type="binding site" evidence="8">
    <location>
        <position position="119"/>
    </location>
    <ligand>
        <name>ATP</name>
        <dbReference type="ChEBI" id="CHEBI:30616"/>
    </ligand>
</feature>
<dbReference type="HAMAP" id="MF_00692">
    <property type="entry name" value="SelO"/>
    <property type="match status" value="1"/>
</dbReference>
<comment type="catalytic activity">
    <reaction evidence="8">
        <text>L-seryl-[protein] + UTP = O-(5'-uridylyl)-L-seryl-[protein] + diphosphate</text>
        <dbReference type="Rhea" id="RHEA:64604"/>
        <dbReference type="Rhea" id="RHEA-COMP:9863"/>
        <dbReference type="Rhea" id="RHEA-COMP:16635"/>
        <dbReference type="ChEBI" id="CHEBI:29999"/>
        <dbReference type="ChEBI" id="CHEBI:33019"/>
        <dbReference type="ChEBI" id="CHEBI:46398"/>
        <dbReference type="ChEBI" id="CHEBI:156051"/>
    </reaction>
</comment>
<dbReference type="GO" id="GO:0030145">
    <property type="term" value="F:manganese ion binding"/>
    <property type="evidence" value="ECO:0007669"/>
    <property type="project" value="UniProtKB-UniRule"/>
</dbReference>
<dbReference type="InterPro" id="IPR003846">
    <property type="entry name" value="SelO"/>
</dbReference>
<comment type="similarity">
    <text evidence="1 8">Belongs to the SELO family.</text>
</comment>
<comment type="catalytic activity">
    <reaction evidence="8">
        <text>L-tyrosyl-[protein] + UTP = O-(5'-uridylyl)-L-tyrosyl-[protein] + diphosphate</text>
        <dbReference type="Rhea" id="RHEA:83887"/>
        <dbReference type="Rhea" id="RHEA-COMP:10136"/>
        <dbReference type="Rhea" id="RHEA-COMP:20238"/>
        <dbReference type="ChEBI" id="CHEBI:33019"/>
        <dbReference type="ChEBI" id="CHEBI:46398"/>
        <dbReference type="ChEBI" id="CHEBI:46858"/>
        <dbReference type="ChEBI" id="CHEBI:90602"/>
    </reaction>
</comment>
<sequence>MTLHIPFDNSYVRLPAALYSRVDPTPVKAPALLAWNAALADELGIAGTPDPAAFAGNALPRGAEPLAQAYAGHQFGGFSPSLGDGRALLLGEVVDRAGTRRDIQLKGSGLTPYSRAGDGRAWLGPVLREYVVSEAMHALGIPTTRALAAVSTGETIQRETRLPGAILTRVATSHLRVGHFEYFAARGDTESLQALFDYAVERHDPAASDPLAFLNGVIRRQSSLVAQWLGIGFIHGVMNTDNTSISGETIDYGPCAFMDGYHPQTVFSSIDQYGRYAFDNQSKVLPWNMAKLASALLPLMPDPDAAIAPFTDAVHAMPDLIEADRLRAFAAKIGIARPRAEDHALIEELLSLMQAGGSDFTNTFRALLTDDARDQIADRAAFLDWTARWHDRLADEPGAPDLMARSNPAVIPRNHLVEEMIQSAVAGDLDPFERLMSTLATPYQAPADTSFTKPPTQDQVVTATFCGT</sequence>
<feature type="binding site" evidence="8">
    <location>
        <position position="83"/>
    </location>
    <ligand>
        <name>ATP</name>
        <dbReference type="ChEBI" id="CHEBI:30616"/>
    </ligand>
</feature>
<dbReference type="GO" id="GO:0005524">
    <property type="term" value="F:ATP binding"/>
    <property type="evidence" value="ECO:0007669"/>
    <property type="project" value="UniProtKB-UniRule"/>
</dbReference>
<reference evidence="9 10" key="1">
    <citation type="journal article" date="2010" name="J. Bacteriol.">
        <title>Genome sequences of Oceanicola granulosus HTCC2516(T) and Oceanicola batsensis HTCC2597(TDelta).</title>
        <authorList>
            <person name="Thrash J.C."/>
            <person name="Cho J.C."/>
            <person name="Vergin K.L."/>
            <person name="Giovannoni S.J."/>
        </authorList>
    </citation>
    <scope>NUCLEOTIDE SEQUENCE [LARGE SCALE GENOMIC DNA]</scope>
    <source>
        <strain evidence="10">ATCC BAA-863 / DSM 15984 / KCTC 12145 / HTCC2597</strain>
    </source>
</reference>
<accession>A3U2N9</accession>
<feature type="binding site" evidence="8">
    <location>
        <position position="106"/>
    </location>
    <ligand>
        <name>ATP</name>
        <dbReference type="ChEBI" id="CHEBI:30616"/>
    </ligand>
</feature>
<dbReference type="PANTHER" id="PTHR32057">
    <property type="entry name" value="PROTEIN ADENYLYLTRANSFERASE SELO, MITOCHONDRIAL"/>
    <property type="match status" value="1"/>
</dbReference>
<feature type="binding site" evidence="8">
    <location>
        <position position="85"/>
    </location>
    <ligand>
        <name>ATP</name>
        <dbReference type="ChEBI" id="CHEBI:30616"/>
    </ligand>
</feature>
<dbReference type="eggNOG" id="COG0397">
    <property type="taxonomic scope" value="Bacteria"/>
</dbReference>
<dbReference type="GO" id="GO:0000287">
    <property type="term" value="F:magnesium ion binding"/>
    <property type="evidence" value="ECO:0007669"/>
    <property type="project" value="UniProtKB-UniRule"/>
</dbReference>
<dbReference type="STRING" id="252305.OB2597_04213"/>
<comment type="catalytic activity">
    <reaction evidence="8">
        <text>L-seryl-[protein] + ATP = 3-O-(5'-adenylyl)-L-seryl-[protein] + diphosphate</text>
        <dbReference type="Rhea" id="RHEA:58120"/>
        <dbReference type="Rhea" id="RHEA-COMP:9863"/>
        <dbReference type="Rhea" id="RHEA-COMP:15073"/>
        <dbReference type="ChEBI" id="CHEBI:29999"/>
        <dbReference type="ChEBI" id="CHEBI:30616"/>
        <dbReference type="ChEBI" id="CHEBI:33019"/>
        <dbReference type="ChEBI" id="CHEBI:142516"/>
        <dbReference type="EC" id="2.7.7.108"/>
    </reaction>
</comment>
<evidence type="ECO:0000313" key="10">
    <source>
        <dbReference type="Proteomes" id="UP000004318"/>
    </source>
</evidence>
<evidence type="ECO:0000256" key="4">
    <source>
        <dbReference type="ARBA" id="ARBA00022723"/>
    </source>
</evidence>
<dbReference type="Proteomes" id="UP000004318">
    <property type="component" value="Unassembled WGS sequence"/>
</dbReference>
<keyword evidence="7 8" id="KW-0460">Magnesium</keyword>
<dbReference type="EC" id="2.7.7.108" evidence="8"/>
<comment type="caution">
    <text evidence="9">The sequence shown here is derived from an EMBL/GenBank/DDBJ whole genome shotgun (WGS) entry which is preliminary data.</text>
</comment>
<evidence type="ECO:0000313" key="9">
    <source>
        <dbReference type="EMBL" id="EAQ01613.1"/>
    </source>
</evidence>
<comment type="catalytic activity">
    <reaction evidence="8">
        <text>L-threonyl-[protein] + ATP = 3-O-(5'-adenylyl)-L-threonyl-[protein] + diphosphate</text>
        <dbReference type="Rhea" id="RHEA:54292"/>
        <dbReference type="Rhea" id="RHEA-COMP:11060"/>
        <dbReference type="Rhea" id="RHEA-COMP:13847"/>
        <dbReference type="ChEBI" id="CHEBI:30013"/>
        <dbReference type="ChEBI" id="CHEBI:30616"/>
        <dbReference type="ChEBI" id="CHEBI:33019"/>
        <dbReference type="ChEBI" id="CHEBI:138113"/>
        <dbReference type="EC" id="2.7.7.108"/>
    </reaction>
</comment>
<dbReference type="HOGENOM" id="CLU_010245_4_1_5"/>
<proteinExistence type="inferred from homology"/>
<feature type="binding site" evidence="8">
    <location>
        <position position="242"/>
    </location>
    <ligand>
        <name>Mg(2+)</name>
        <dbReference type="ChEBI" id="CHEBI:18420"/>
    </ligand>
</feature>
<dbReference type="EC" id="2.7.7.-" evidence="8"/>
<comment type="function">
    <text evidence="8">Nucleotidyltransferase involved in the post-translational modification of proteins. It can catalyze the addition of adenosine monophosphate (AMP) or uridine monophosphate (UMP) to a protein, resulting in modifications known as AMPylation and UMPylation.</text>
</comment>
<evidence type="ECO:0000256" key="1">
    <source>
        <dbReference type="ARBA" id="ARBA00009747"/>
    </source>
</evidence>
<comment type="catalytic activity">
    <reaction evidence="8">
        <text>L-tyrosyl-[protein] + ATP = O-(5'-adenylyl)-L-tyrosyl-[protein] + diphosphate</text>
        <dbReference type="Rhea" id="RHEA:54288"/>
        <dbReference type="Rhea" id="RHEA-COMP:10136"/>
        <dbReference type="Rhea" id="RHEA-COMP:13846"/>
        <dbReference type="ChEBI" id="CHEBI:30616"/>
        <dbReference type="ChEBI" id="CHEBI:33019"/>
        <dbReference type="ChEBI" id="CHEBI:46858"/>
        <dbReference type="ChEBI" id="CHEBI:83624"/>
        <dbReference type="EC" id="2.7.7.108"/>
    </reaction>
</comment>
<feature type="binding site" evidence="8">
    <location>
        <position position="86"/>
    </location>
    <ligand>
        <name>ATP</name>
        <dbReference type="ChEBI" id="CHEBI:30616"/>
    </ligand>
</feature>
<gene>
    <name evidence="8" type="primary">ydiU</name>
    <name evidence="8" type="synonym">selO</name>
    <name evidence="9" type="ORF">OB2597_04213</name>
</gene>
<feature type="binding site" evidence="8">
    <location>
        <position position="118"/>
    </location>
    <ligand>
        <name>ATP</name>
        <dbReference type="ChEBI" id="CHEBI:30616"/>
    </ligand>
</feature>
<keyword evidence="2 8" id="KW-0808">Transferase</keyword>
<dbReference type="RefSeq" id="WP_009805092.1">
    <property type="nucleotide sequence ID" value="NZ_CH724131.1"/>
</dbReference>
<keyword evidence="3 8" id="KW-0548">Nucleotidyltransferase</keyword>
<dbReference type="EMBL" id="AAMO01000012">
    <property type="protein sequence ID" value="EAQ01613.1"/>
    <property type="molecule type" value="Genomic_DNA"/>
</dbReference>
<keyword evidence="4 8" id="KW-0479">Metal-binding</keyword>
<feature type="binding site" evidence="8">
    <location>
        <position position="251"/>
    </location>
    <ligand>
        <name>Mg(2+)</name>
        <dbReference type="ChEBI" id="CHEBI:18420"/>
    </ligand>
</feature>